<keyword evidence="1" id="KW-0812">Transmembrane</keyword>
<name>A0A1Z1LXE8_9CAUD</name>
<dbReference type="KEGG" id="vg:40085505"/>
<evidence type="ECO:0000256" key="1">
    <source>
        <dbReference type="SAM" id="Phobius"/>
    </source>
</evidence>
<evidence type="ECO:0000313" key="3">
    <source>
        <dbReference type="Proteomes" id="UP000225148"/>
    </source>
</evidence>
<evidence type="ECO:0000313" key="2">
    <source>
        <dbReference type="EMBL" id="ARW57519.1"/>
    </source>
</evidence>
<keyword evidence="1" id="KW-0472">Membrane</keyword>
<dbReference type="Proteomes" id="UP000225148">
    <property type="component" value="Segment"/>
</dbReference>
<feature type="transmembrane region" description="Helical" evidence="1">
    <location>
        <begin position="40"/>
        <end position="59"/>
    </location>
</feature>
<reference evidence="2 3" key="1">
    <citation type="submission" date="2017-04" db="EMBL/GenBank/DDBJ databases">
        <title>Environmental T4-family bacteriophages evolve to escape abortive infection via multiple routes in a bacterial host employing altruistic suicide through Type III toxin-antitoxin systems.</title>
        <authorList>
            <person name="Chen B."/>
            <person name="Salmond G.P.C."/>
            <person name="Akusobi C."/>
            <person name="Fang X."/>
        </authorList>
    </citation>
    <scope>NUCLEOTIDE SEQUENCE [LARGE SCALE GENOMIC DNA]</scope>
</reference>
<dbReference type="EMBL" id="MF036690">
    <property type="protein sequence ID" value="ARW57519.1"/>
    <property type="molecule type" value="Genomic_DNA"/>
</dbReference>
<protein>
    <submittedName>
        <fullName evidence="2">Uncharacterized protein</fullName>
    </submittedName>
</protein>
<sequence>MSITFMVLFAFILVVYFTVGYIITRYMIKRGAVDTAVDFWFFLTLWLWIGVCVCVMGLLKAIWSLPKRLADHQIDKHS</sequence>
<keyword evidence="3" id="KW-1185">Reference proteome</keyword>
<keyword evidence="1" id="KW-1133">Transmembrane helix</keyword>
<dbReference type="GeneID" id="40085505"/>
<accession>A0A1Z1LXE8</accession>
<dbReference type="RefSeq" id="YP_009609421.1">
    <property type="nucleotide sequence ID" value="NC_041996.1"/>
</dbReference>
<dbReference type="OrthoDB" id="24575at10239"/>
<organism evidence="2 3">
    <name type="scientific">Serratia phage CHI14</name>
    <dbReference type="NCBI Taxonomy" id="2006941"/>
    <lineage>
        <taxon>Viruses</taxon>
        <taxon>Duplodnaviria</taxon>
        <taxon>Heunggongvirae</taxon>
        <taxon>Uroviricota</taxon>
        <taxon>Caudoviricetes</taxon>
        <taxon>Pantevenvirales</taxon>
        <taxon>Straboviridae</taxon>
        <taxon>Tevenvirinae</taxon>
        <taxon>Winklervirus</taxon>
        <taxon>Winklervirus chi14</taxon>
    </lineage>
</organism>
<feature type="transmembrane region" description="Helical" evidence="1">
    <location>
        <begin position="7"/>
        <end position="28"/>
    </location>
</feature>
<proteinExistence type="predicted"/>